<gene>
    <name evidence="1" type="ORF">BKCO1_440001</name>
</gene>
<evidence type="ECO:0000313" key="2">
    <source>
        <dbReference type="Proteomes" id="UP000183809"/>
    </source>
</evidence>
<protein>
    <submittedName>
        <fullName evidence="1">Uncharacterized protein</fullName>
    </submittedName>
</protein>
<reference evidence="1 2" key="1">
    <citation type="submission" date="2016-10" db="EMBL/GenBank/DDBJ databases">
        <title>Proteomics and genomics reveal pathogen-plant mechanisms compatible with a hemibiotrophic lifestyle of Diplodia corticola.</title>
        <authorList>
            <person name="Fernandes I."/>
            <person name="De Jonge R."/>
            <person name="Van De Peer Y."/>
            <person name="Devreese B."/>
            <person name="Alves A."/>
            <person name="Esteves A.C."/>
        </authorList>
    </citation>
    <scope>NUCLEOTIDE SEQUENCE [LARGE SCALE GENOMIC DNA]</scope>
    <source>
        <strain evidence="1 2">CBS 112549</strain>
    </source>
</reference>
<dbReference type="OrthoDB" id="3898638at2759"/>
<dbReference type="Proteomes" id="UP000183809">
    <property type="component" value="Unassembled WGS sequence"/>
</dbReference>
<sequence length="111" mass="11829">MCYRCATNVAKACQAVRPTLQVAPRAQLPQQFARLIHNRPFKPYKGTPMTVAQAVHHNKAGMAGVGSVAGALLIATGAAKLLKTVEENSMTGGRDRNGVQAYLARRNGTLV</sequence>
<dbReference type="EMBL" id="MNUE01000044">
    <property type="protein sequence ID" value="OJD31838.1"/>
    <property type="molecule type" value="Genomic_DNA"/>
</dbReference>
<proteinExistence type="predicted"/>
<keyword evidence="2" id="KW-1185">Reference proteome</keyword>
<name>A0A1J9QS98_9PEZI</name>
<dbReference type="RefSeq" id="XP_020128098.1">
    <property type="nucleotide sequence ID" value="XM_020276061.1"/>
</dbReference>
<dbReference type="GeneID" id="31016322"/>
<accession>A0A1J9QS98</accession>
<comment type="caution">
    <text evidence="1">The sequence shown here is derived from an EMBL/GenBank/DDBJ whole genome shotgun (WGS) entry which is preliminary data.</text>
</comment>
<evidence type="ECO:0000313" key="1">
    <source>
        <dbReference type="EMBL" id="OJD31838.1"/>
    </source>
</evidence>
<dbReference type="AlphaFoldDB" id="A0A1J9QS98"/>
<organism evidence="1 2">
    <name type="scientific">Diplodia corticola</name>
    <dbReference type="NCBI Taxonomy" id="236234"/>
    <lineage>
        <taxon>Eukaryota</taxon>
        <taxon>Fungi</taxon>
        <taxon>Dikarya</taxon>
        <taxon>Ascomycota</taxon>
        <taxon>Pezizomycotina</taxon>
        <taxon>Dothideomycetes</taxon>
        <taxon>Dothideomycetes incertae sedis</taxon>
        <taxon>Botryosphaeriales</taxon>
        <taxon>Botryosphaeriaceae</taxon>
        <taxon>Diplodia</taxon>
    </lineage>
</organism>